<evidence type="ECO:0000256" key="10">
    <source>
        <dbReference type="PIRSR" id="PIRSR600101-2"/>
    </source>
</evidence>
<feature type="binding site" evidence="10">
    <location>
        <position position="118"/>
    </location>
    <ligand>
        <name>L-glutamate</name>
        <dbReference type="ChEBI" id="CHEBI:29985"/>
    </ligand>
</feature>
<dbReference type="Pfam" id="PF01019">
    <property type="entry name" value="G_glu_transpept"/>
    <property type="match status" value="1"/>
</dbReference>
<evidence type="ECO:0000256" key="5">
    <source>
        <dbReference type="ARBA" id="ARBA00022801"/>
    </source>
</evidence>
<feature type="region of interest" description="Disordered" evidence="12">
    <location>
        <begin position="464"/>
        <end position="488"/>
    </location>
</feature>
<evidence type="ECO:0000256" key="11">
    <source>
        <dbReference type="RuleBase" id="RU368036"/>
    </source>
</evidence>
<evidence type="ECO:0000256" key="8">
    <source>
        <dbReference type="ARBA" id="ARBA00047417"/>
    </source>
</evidence>
<dbReference type="PRINTS" id="PR01210">
    <property type="entry name" value="GGTRANSPTASE"/>
</dbReference>
<comment type="catalytic activity">
    <reaction evidence="2 11">
        <text>glutathione + H2O = L-cysteinylglycine + L-glutamate</text>
        <dbReference type="Rhea" id="RHEA:28807"/>
        <dbReference type="ChEBI" id="CHEBI:15377"/>
        <dbReference type="ChEBI" id="CHEBI:29985"/>
        <dbReference type="ChEBI" id="CHEBI:57925"/>
        <dbReference type="ChEBI" id="CHEBI:61694"/>
        <dbReference type="EC" id="3.4.19.13"/>
    </reaction>
</comment>
<dbReference type="PROSITE" id="PS51257">
    <property type="entry name" value="PROKAR_LIPOPROTEIN"/>
    <property type="match status" value="1"/>
</dbReference>
<dbReference type="InterPro" id="IPR043138">
    <property type="entry name" value="GGT_lsub"/>
</dbReference>
<feature type="binding site" evidence="10">
    <location>
        <position position="460"/>
    </location>
    <ligand>
        <name>L-glutamate</name>
        <dbReference type="ChEBI" id="CHEBI:29985"/>
    </ligand>
</feature>
<keyword evidence="11" id="KW-0317">Glutathione biosynthesis</keyword>
<evidence type="ECO:0000313" key="14">
    <source>
        <dbReference type="EMBL" id="GAO08241.1"/>
    </source>
</evidence>
<evidence type="ECO:0000256" key="4">
    <source>
        <dbReference type="ARBA" id="ARBA00022679"/>
    </source>
</evidence>
<dbReference type="InterPro" id="IPR051792">
    <property type="entry name" value="GGT_bact"/>
</dbReference>
<evidence type="ECO:0000256" key="13">
    <source>
        <dbReference type="SAM" id="SignalP"/>
    </source>
</evidence>
<comment type="PTM">
    <text evidence="11">Cleaved by autocatalysis into a large and a small subunit.</text>
</comment>
<feature type="region of interest" description="Disordered" evidence="12">
    <location>
        <begin position="119"/>
        <end position="143"/>
    </location>
</feature>
<dbReference type="Gene3D" id="3.60.20.40">
    <property type="match status" value="1"/>
</dbReference>
<feature type="active site" description="Nucleophile" evidence="9">
    <location>
        <position position="418"/>
    </location>
</feature>
<evidence type="ECO:0000256" key="12">
    <source>
        <dbReference type="SAM" id="MobiDB-lite"/>
    </source>
</evidence>
<reference evidence="15" key="1">
    <citation type="submission" date="2014-09" db="EMBL/GenBank/DDBJ databases">
        <title>Whole genome shotgun sequence of Streptomyces sp. NBRC 110027.</title>
        <authorList>
            <person name="Komaki H."/>
            <person name="Ichikawa N."/>
            <person name="Katano-Makiyama Y."/>
            <person name="Hosoyama A."/>
            <person name="Hashimoto M."/>
            <person name="Uohara A."/>
            <person name="Kitahashi Y."/>
            <person name="Ohji S."/>
            <person name="Kimura A."/>
            <person name="Yamazoe A."/>
            <person name="Igarashi Y."/>
            <person name="Fujita N."/>
        </authorList>
    </citation>
    <scope>NUCLEOTIDE SEQUENCE [LARGE SCALE GENOMIC DNA]</scope>
    <source>
        <strain evidence="15">NBRC 110027</strain>
    </source>
</reference>
<name>A0A0P4R5R4_9ACTN</name>
<dbReference type="InterPro" id="IPR029055">
    <property type="entry name" value="Ntn_hydrolases_N"/>
</dbReference>
<feature type="region of interest" description="Disordered" evidence="12">
    <location>
        <begin position="389"/>
        <end position="418"/>
    </location>
</feature>
<dbReference type="InterPro" id="IPR043137">
    <property type="entry name" value="GGT_ssub_C"/>
</dbReference>
<dbReference type="GO" id="GO:0103068">
    <property type="term" value="F:leukotriene C4 gamma-glutamyl transferase activity"/>
    <property type="evidence" value="ECO:0007669"/>
    <property type="project" value="UniProtKB-EC"/>
</dbReference>
<dbReference type="EMBL" id="BBNO01000003">
    <property type="protein sequence ID" value="GAO08241.1"/>
    <property type="molecule type" value="Genomic_DNA"/>
</dbReference>
<evidence type="ECO:0000256" key="6">
    <source>
        <dbReference type="ARBA" id="ARBA00023145"/>
    </source>
</evidence>
<dbReference type="PANTHER" id="PTHR43199:SF1">
    <property type="entry name" value="GLUTATHIONE HYDROLASE PROENZYME"/>
    <property type="match status" value="1"/>
</dbReference>
<comment type="subunit">
    <text evidence="11">This enzyme consists of two polypeptide chains, which are synthesized in precursor form from a single polypeptide.</text>
</comment>
<dbReference type="GO" id="GO:0036374">
    <property type="term" value="F:glutathione hydrolase activity"/>
    <property type="evidence" value="ECO:0007669"/>
    <property type="project" value="UniProtKB-UniRule"/>
</dbReference>
<dbReference type="NCBIfam" id="TIGR00066">
    <property type="entry name" value="g_glut_trans"/>
    <property type="match status" value="1"/>
</dbReference>
<evidence type="ECO:0000256" key="7">
    <source>
        <dbReference type="ARBA" id="ARBA00023315"/>
    </source>
</evidence>
<comment type="catalytic activity">
    <reaction evidence="1 11">
        <text>an S-substituted glutathione + H2O = an S-substituted L-cysteinylglycine + L-glutamate</text>
        <dbReference type="Rhea" id="RHEA:59468"/>
        <dbReference type="ChEBI" id="CHEBI:15377"/>
        <dbReference type="ChEBI" id="CHEBI:29985"/>
        <dbReference type="ChEBI" id="CHEBI:90779"/>
        <dbReference type="ChEBI" id="CHEBI:143103"/>
        <dbReference type="EC" id="3.4.19.13"/>
    </reaction>
</comment>
<keyword evidence="15" id="KW-1185">Reference proteome</keyword>
<comment type="catalytic activity">
    <reaction evidence="8 11">
        <text>an N-terminal (5-L-glutamyl)-[peptide] + an alpha-amino acid = 5-L-glutamyl amino acid + an N-terminal L-alpha-aminoacyl-[peptide]</text>
        <dbReference type="Rhea" id="RHEA:23904"/>
        <dbReference type="Rhea" id="RHEA-COMP:9780"/>
        <dbReference type="Rhea" id="RHEA-COMP:9795"/>
        <dbReference type="ChEBI" id="CHEBI:77644"/>
        <dbReference type="ChEBI" id="CHEBI:78597"/>
        <dbReference type="ChEBI" id="CHEBI:78599"/>
        <dbReference type="ChEBI" id="CHEBI:78608"/>
        <dbReference type="EC" id="2.3.2.2"/>
    </reaction>
</comment>
<dbReference type="PANTHER" id="PTHR43199">
    <property type="entry name" value="GLUTATHIONE HYDROLASE"/>
    <property type="match status" value="1"/>
</dbReference>
<keyword evidence="7 11" id="KW-0012">Acyltransferase</keyword>
<comment type="pathway">
    <text evidence="11">Sulfur metabolism; glutathione metabolism.</text>
</comment>
<dbReference type="GO" id="GO:0006750">
    <property type="term" value="P:glutathione biosynthetic process"/>
    <property type="evidence" value="ECO:0007669"/>
    <property type="project" value="UniProtKB-KW"/>
</dbReference>
<feature type="compositionally biased region" description="Basic and acidic residues" evidence="12">
    <location>
        <begin position="119"/>
        <end position="135"/>
    </location>
</feature>
<dbReference type="Gene3D" id="1.10.246.130">
    <property type="match status" value="1"/>
</dbReference>
<proteinExistence type="inferred from homology"/>
<evidence type="ECO:0000256" key="3">
    <source>
        <dbReference type="ARBA" id="ARBA00009381"/>
    </source>
</evidence>
<gene>
    <name evidence="14" type="primary">ggt</name>
    <name evidence="14" type="ORF">TPA0598_03_07020</name>
</gene>
<sequence length="614" mass="64805">MAVRRAAVAAASAAALSLSLLATSCGVNGTASAAEAKGRPPAKKAVATGSGGAVSSVNPYASRAGIEVLRKGGNAVDAAVATAAALGVVEPYSAGVGGGGYMVYYDAKAKKVRTIDGRETAPRRMRSDSFLDRSTGKPLPTGEVINSGLSVGIPGTPATWDKALKDWGTVPLAKALRPATRIARDGFVVNDEFRAQTEMNEKRFRDFKSTTDLFLPKGKLPVVGSRFRNPDLARTYRQLAREGVGALYHGDVGRDVVRTVQKPPMAAGASHKARPGLMKTQDLADYKPLRREPTRTTYHGLDVYSMAPSSSGGTTVGEALNILENFHLSKADKAQALHHYLEASRISFADRNRWVGDPAFSDVPTKQLLGKDFAKDRSCLIRSDKALTSPLAPADPRHPGSGCAHKTGSKQPHEGPSTTHLVTADRWGNVVSYTLTIEQTGGSAITVPGRGFLLNNELTDFDFAPLTKGTPDPNLPGPGKRPRSSMSPTIVLRDGKPMIAVGSPGGATIITTVLQTLVNRLDLGMPLPAAVAAPRLSQRNQTATEAEPAFLSSPERKKLDGMGHHFVLAPKAFTPSPEIGAVAALEFLPHGKLSAVAEPKRRGGGSAMVLKESR</sequence>
<evidence type="ECO:0000313" key="15">
    <source>
        <dbReference type="Proteomes" id="UP000048965"/>
    </source>
</evidence>
<feature type="chain" id="PRO_5006068423" description="Glutathione hydrolase proenzyme" evidence="13">
    <location>
        <begin position="34"/>
        <end position="614"/>
    </location>
</feature>
<feature type="signal peptide" evidence="13">
    <location>
        <begin position="1"/>
        <end position="33"/>
    </location>
</feature>
<dbReference type="SUPFAM" id="SSF56235">
    <property type="entry name" value="N-terminal nucleophile aminohydrolases (Ntn hydrolases)"/>
    <property type="match status" value="1"/>
</dbReference>
<evidence type="ECO:0000256" key="1">
    <source>
        <dbReference type="ARBA" id="ARBA00001049"/>
    </source>
</evidence>
<accession>A0A0P4R5R4</accession>
<dbReference type="Proteomes" id="UP000048965">
    <property type="component" value="Unassembled WGS sequence"/>
</dbReference>
<dbReference type="EC" id="3.4.19.13" evidence="11"/>
<dbReference type="GO" id="GO:0006751">
    <property type="term" value="P:glutathione catabolic process"/>
    <property type="evidence" value="ECO:0007669"/>
    <property type="project" value="UniProtKB-UniRule"/>
</dbReference>
<keyword evidence="13" id="KW-0732">Signal</keyword>
<keyword evidence="4 11" id="KW-0808">Transferase</keyword>
<keyword evidence="6 11" id="KW-0865">Zymogen</keyword>
<dbReference type="InterPro" id="IPR000101">
    <property type="entry name" value="GGT_peptidase"/>
</dbReference>
<keyword evidence="5 11" id="KW-0378">Hydrolase</keyword>
<comment type="similarity">
    <text evidence="3 11">Belongs to the gamma-glutamyltransferase family.</text>
</comment>
<dbReference type="RefSeq" id="WP_052718915.1">
    <property type="nucleotide sequence ID" value="NZ_BBNO01000003.1"/>
</dbReference>
<organism evidence="14 15">
    <name type="scientific">Streptomyces lydicamycinicus</name>
    <dbReference type="NCBI Taxonomy" id="1546107"/>
    <lineage>
        <taxon>Bacteria</taxon>
        <taxon>Bacillati</taxon>
        <taxon>Actinomycetota</taxon>
        <taxon>Actinomycetes</taxon>
        <taxon>Kitasatosporales</taxon>
        <taxon>Streptomycetaceae</taxon>
        <taxon>Streptomyces</taxon>
    </lineage>
</organism>
<dbReference type="EC" id="2.3.2.2" evidence="11"/>
<dbReference type="AlphaFoldDB" id="A0A0P4R5R4"/>
<dbReference type="OrthoDB" id="9781342at2"/>
<feature type="binding site" evidence="10">
    <location>
        <begin position="484"/>
        <end position="485"/>
    </location>
    <ligand>
        <name>L-glutamate</name>
        <dbReference type="ChEBI" id="CHEBI:29985"/>
    </ligand>
</feature>
<feature type="binding site" evidence="10">
    <location>
        <position position="506"/>
    </location>
    <ligand>
        <name>L-glutamate</name>
        <dbReference type="ChEBI" id="CHEBI:29985"/>
    </ligand>
</feature>
<evidence type="ECO:0000256" key="2">
    <source>
        <dbReference type="ARBA" id="ARBA00001089"/>
    </source>
</evidence>
<protein>
    <recommendedName>
        <fullName evidence="11">Glutathione hydrolase proenzyme</fullName>
        <ecNumber evidence="11">2.3.2.2</ecNumber>
        <ecNumber evidence="11">3.4.19.13</ecNumber>
    </recommendedName>
    <component>
        <recommendedName>
            <fullName evidence="11">Glutathione hydrolase large chain</fullName>
        </recommendedName>
    </component>
    <component>
        <recommendedName>
            <fullName evidence="11">Glutathione hydrolase small chain</fullName>
        </recommendedName>
    </component>
</protein>
<reference evidence="14 15" key="2">
    <citation type="journal article" date="2015" name="Stand. Genomic Sci.">
        <title>Draft genome sequence of marine-derived Streptomyces sp. TP-A0598, a producer of anti-MRSA antibiotic lydicamycins.</title>
        <authorList>
            <person name="Komaki H."/>
            <person name="Ichikawa N."/>
            <person name="Hosoyama A."/>
            <person name="Fujita N."/>
            <person name="Igarashi Y."/>
        </authorList>
    </citation>
    <scope>NUCLEOTIDE SEQUENCE [LARGE SCALE GENOMIC DNA]</scope>
    <source>
        <strain evidence="14 15">NBRC 110027</strain>
    </source>
</reference>
<dbReference type="UniPathway" id="UPA00204"/>
<evidence type="ECO:0000256" key="9">
    <source>
        <dbReference type="PIRSR" id="PIRSR600101-1"/>
    </source>
</evidence>
<comment type="caution">
    <text evidence="14">The sequence shown here is derived from an EMBL/GenBank/DDBJ whole genome shotgun (WGS) entry which is preliminary data.</text>
</comment>